<comment type="similarity">
    <text evidence="1">Belongs to the type-B carboxylesterase/lipase family.</text>
</comment>
<reference evidence="4" key="1">
    <citation type="journal article" date="2015" name="Nature">
        <title>Complex archaea that bridge the gap between prokaryotes and eukaryotes.</title>
        <authorList>
            <person name="Spang A."/>
            <person name="Saw J.H."/>
            <person name="Jorgensen S.L."/>
            <person name="Zaremba-Niedzwiedzka K."/>
            <person name="Martijn J."/>
            <person name="Lind A.E."/>
            <person name="van Eijk R."/>
            <person name="Schleper C."/>
            <person name="Guy L."/>
            <person name="Ettema T.J."/>
        </authorList>
    </citation>
    <scope>NUCLEOTIDE SEQUENCE</scope>
</reference>
<evidence type="ECO:0000256" key="1">
    <source>
        <dbReference type="ARBA" id="ARBA00005964"/>
    </source>
</evidence>
<evidence type="ECO:0000313" key="4">
    <source>
        <dbReference type="EMBL" id="KKL92343.1"/>
    </source>
</evidence>
<dbReference type="GO" id="GO:0016787">
    <property type="term" value="F:hydrolase activity"/>
    <property type="evidence" value="ECO:0007669"/>
    <property type="project" value="UniProtKB-KW"/>
</dbReference>
<evidence type="ECO:0000256" key="2">
    <source>
        <dbReference type="ARBA" id="ARBA00022801"/>
    </source>
</evidence>
<dbReference type="Gene3D" id="3.40.50.1820">
    <property type="entry name" value="alpha/beta hydrolase"/>
    <property type="match status" value="1"/>
</dbReference>
<protein>
    <recommendedName>
        <fullName evidence="3">Carboxylesterase type B domain-containing protein</fullName>
    </recommendedName>
</protein>
<comment type="caution">
    <text evidence="4">The sequence shown here is derived from an EMBL/GenBank/DDBJ whole genome shotgun (WGS) entry which is preliminary data.</text>
</comment>
<dbReference type="InterPro" id="IPR019826">
    <property type="entry name" value="Carboxylesterase_B_AS"/>
</dbReference>
<sequence length="372" mass="41753">RLGPLGFLYLPNAPNFSANVGLLDQIEALKWVKKNIMKFGGDPGNVTVFGESAGAGAICSLLGMPAAKGLFNRMIPQSGSTSPLGYQKGRAIATAQRLTSLLEIDKDDIDGLRKISAEKIIEAQTKMDQQVLEGGTALLLGYSPLIDKNTMPKHPLKAVLEGETKNIELLHGTNKDEMRLWELWYPGVKNSEELSNRLSLMAQPMGQSKEKILEIIDLYSETRKNPTEIYNTIITDTFFRIPSIRLAEMQSKNQPDTFMYMFTYPSPIRNGSLGAVHAIEIPFVFGTLDMPRAVNFKLFPASNKETERLSAKMMDSWISFARNGNPNHKEIPDWAQYRNDRATMIFGKDVKVINDPYSKERSVWDDIIIFKE</sequence>
<accession>A0A0F9G130</accession>
<proteinExistence type="inferred from homology"/>
<dbReference type="PANTHER" id="PTHR11559">
    <property type="entry name" value="CARBOXYLESTERASE"/>
    <property type="match status" value="1"/>
</dbReference>
<dbReference type="EMBL" id="LAZR01019492">
    <property type="protein sequence ID" value="KKL92343.1"/>
    <property type="molecule type" value="Genomic_DNA"/>
</dbReference>
<dbReference type="AlphaFoldDB" id="A0A0F9G130"/>
<keyword evidence="2" id="KW-0378">Hydrolase</keyword>
<organism evidence="4">
    <name type="scientific">marine sediment metagenome</name>
    <dbReference type="NCBI Taxonomy" id="412755"/>
    <lineage>
        <taxon>unclassified sequences</taxon>
        <taxon>metagenomes</taxon>
        <taxon>ecological metagenomes</taxon>
    </lineage>
</organism>
<name>A0A0F9G130_9ZZZZ</name>
<evidence type="ECO:0000259" key="3">
    <source>
        <dbReference type="Pfam" id="PF00135"/>
    </source>
</evidence>
<dbReference type="InterPro" id="IPR050309">
    <property type="entry name" value="Type-B_Carboxylest/Lipase"/>
</dbReference>
<feature type="domain" description="Carboxylesterase type B" evidence="3">
    <location>
        <begin position="1"/>
        <end position="351"/>
    </location>
</feature>
<feature type="non-terminal residue" evidence="4">
    <location>
        <position position="1"/>
    </location>
</feature>
<dbReference type="InterPro" id="IPR002018">
    <property type="entry name" value="CarbesteraseB"/>
</dbReference>
<dbReference type="Pfam" id="PF00135">
    <property type="entry name" value="COesterase"/>
    <property type="match status" value="1"/>
</dbReference>
<dbReference type="InterPro" id="IPR029058">
    <property type="entry name" value="AB_hydrolase_fold"/>
</dbReference>
<dbReference type="PROSITE" id="PS00122">
    <property type="entry name" value="CARBOXYLESTERASE_B_1"/>
    <property type="match status" value="1"/>
</dbReference>
<dbReference type="SUPFAM" id="SSF53474">
    <property type="entry name" value="alpha/beta-Hydrolases"/>
    <property type="match status" value="1"/>
</dbReference>
<gene>
    <name evidence="4" type="ORF">LCGC14_1885620</name>
</gene>